<evidence type="ECO:0000256" key="6">
    <source>
        <dbReference type="ARBA" id="ARBA00022777"/>
    </source>
</evidence>
<dbReference type="AlphaFoldDB" id="A0A1Y2EU34"/>
<dbReference type="GO" id="GO:0005737">
    <property type="term" value="C:cytoplasm"/>
    <property type="evidence" value="ECO:0007669"/>
    <property type="project" value="TreeGrafter"/>
</dbReference>
<comment type="catalytic activity">
    <reaction evidence="8 9">
        <text>D-gluconate + ATP = 6-phospho-D-gluconate + ADP + H(+)</text>
        <dbReference type="Rhea" id="RHEA:19433"/>
        <dbReference type="ChEBI" id="CHEBI:15378"/>
        <dbReference type="ChEBI" id="CHEBI:18391"/>
        <dbReference type="ChEBI" id="CHEBI:30616"/>
        <dbReference type="ChEBI" id="CHEBI:58759"/>
        <dbReference type="ChEBI" id="CHEBI:456216"/>
        <dbReference type="EC" id="2.7.1.12"/>
    </reaction>
</comment>
<evidence type="ECO:0000256" key="7">
    <source>
        <dbReference type="ARBA" id="ARBA00022840"/>
    </source>
</evidence>
<gene>
    <name evidence="10" type="ORF">BCR37DRAFT_352413</name>
</gene>
<evidence type="ECO:0000256" key="8">
    <source>
        <dbReference type="ARBA" id="ARBA00048090"/>
    </source>
</evidence>
<keyword evidence="11" id="KW-1185">Reference proteome</keyword>
<dbReference type="GO" id="GO:0046316">
    <property type="term" value="F:gluconokinase activity"/>
    <property type="evidence" value="ECO:0007669"/>
    <property type="project" value="UniProtKB-EC"/>
</dbReference>
<dbReference type="GO" id="GO:0005524">
    <property type="term" value="F:ATP binding"/>
    <property type="evidence" value="ECO:0007669"/>
    <property type="project" value="UniProtKB-KW"/>
</dbReference>
<dbReference type="EMBL" id="MCFI01000028">
    <property type="protein sequence ID" value="ORY74804.1"/>
    <property type="molecule type" value="Genomic_DNA"/>
</dbReference>
<comment type="caution">
    <text evidence="10">The sequence shown here is derived from an EMBL/GenBank/DDBJ whole genome shotgun (WGS) entry which is preliminary data.</text>
</comment>
<dbReference type="InterPro" id="IPR031322">
    <property type="entry name" value="Shikimate/glucono_kinase"/>
</dbReference>
<dbReference type="RefSeq" id="XP_040722110.1">
    <property type="nucleotide sequence ID" value="XM_040868123.1"/>
</dbReference>
<dbReference type="GO" id="GO:0016787">
    <property type="term" value="F:hydrolase activity"/>
    <property type="evidence" value="ECO:0007669"/>
    <property type="project" value="UniProtKB-KW"/>
</dbReference>
<evidence type="ECO:0000256" key="2">
    <source>
        <dbReference type="ARBA" id="ARBA00008420"/>
    </source>
</evidence>
<dbReference type="Pfam" id="PF01202">
    <property type="entry name" value="SKI"/>
    <property type="match status" value="1"/>
</dbReference>
<accession>A0A1Y2EU34</accession>
<dbReference type="OMA" id="YEGDDYH"/>
<dbReference type="PANTHER" id="PTHR43442">
    <property type="entry name" value="GLUCONOKINASE-RELATED"/>
    <property type="match status" value="1"/>
</dbReference>
<evidence type="ECO:0000256" key="9">
    <source>
        <dbReference type="RuleBase" id="RU363066"/>
    </source>
</evidence>
<dbReference type="Proteomes" id="UP000193685">
    <property type="component" value="Unassembled WGS sequence"/>
</dbReference>
<dbReference type="SUPFAM" id="SSF52540">
    <property type="entry name" value="P-loop containing nucleoside triphosphate hydrolases"/>
    <property type="match status" value="1"/>
</dbReference>
<evidence type="ECO:0000313" key="10">
    <source>
        <dbReference type="EMBL" id="ORY74804.1"/>
    </source>
</evidence>
<organism evidence="10 11">
    <name type="scientific">Protomyces lactucae-debilis</name>
    <dbReference type="NCBI Taxonomy" id="2754530"/>
    <lineage>
        <taxon>Eukaryota</taxon>
        <taxon>Fungi</taxon>
        <taxon>Dikarya</taxon>
        <taxon>Ascomycota</taxon>
        <taxon>Taphrinomycotina</taxon>
        <taxon>Taphrinomycetes</taxon>
        <taxon>Taphrinales</taxon>
        <taxon>Protomycetaceae</taxon>
        <taxon>Protomyces</taxon>
    </lineage>
</organism>
<dbReference type="GeneID" id="63784722"/>
<evidence type="ECO:0000256" key="5">
    <source>
        <dbReference type="ARBA" id="ARBA00022741"/>
    </source>
</evidence>
<dbReference type="CDD" id="cd02021">
    <property type="entry name" value="GntK"/>
    <property type="match status" value="1"/>
</dbReference>
<keyword evidence="5 9" id="KW-0547">Nucleotide-binding</keyword>
<dbReference type="NCBIfam" id="TIGR01313">
    <property type="entry name" value="therm_gnt_kin"/>
    <property type="match status" value="1"/>
</dbReference>
<dbReference type="InterPro" id="IPR027417">
    <property type="entry name" value="P-loop_NTPase"/>
</dbReference>
<sequence length="171" mass="18637">MILIVGGPSGCGKSTVGSYIADKLSLPFVEADTLHPAANVAKMSAGIPLQDADRLPWLSTLHQVAVQHAETDGGCVMTCSALKRSYRTILQGDREDVYFVFLQVDEDALLKRMETRSGHFMKKDMLASQLHDLEIPSKEESNCVVLDASKSIADTQKQVLDHARSIQHASA</sequence>
<comment type="pathway">
    <text evidence="1 9">Carbohydrate acid metabolism; D-gluconate degradation.</text>
</comment>
<keyword evidence="10" id="KW-0378">Hydrolase</keyword>
<proteinExistence type="inferred from homology"/>
<dbReference type="UniPathway" id="UPA00792"/>
<evidence type="ECO:0000256" key="4">
    <source>
        <dbReference type="ARBA" id="ARBA00022679"/>
    </source>
</evidence>
<evidence type="ECO:0000256" key="3">
    <source>
        <dbReference type="ARBA" id="ARBA00012054"/>
    </source>
</evidence>
<keyword evidence="7 9" id="KW-0067">ATP-binding</keyword>
<name>A0A1Y2EU34_PROLT</name>
<evidence type="ECO:0000256" key="1">
    <source>
        <dbReference type="ARBA" id="ARBA00004875"/>
    </source>
</evidence>
<keyword evidence="6 9" id="KW-0418">Kinase</keyword>
<dbReference type="InterPro" id="IPR006001">
    <property type="entry name" value="Therm_gnt_kin"/>
</dbReference>
<comment type="similarity">
    <text evidence="2 9">Belongs to the gluconokinase GntK/GntV family.</text>
</comment>
<protein>
    <recommendedName>
        <fullName evidence="3 9">Gluconokinase</fullName>
        <ecNumber evidence="3 9">2.7.1.12</ecNumber>
    </recommendedName>
</protein>
<dbReference type="FunFam" id="3.40.50.300:FF:000522">
    <property type="entry name" value="Gluconokinase"/>
    <property type="match status" value="1"/>
</dbReference>
<dbReference type="GO" id="GO:0005975">
    <property type="term" value="P:carbohydrate metabolic process"/>
    <property type="evidence" value="ECO:0007669"/>
    <property type="project" value="InterPro"/>
</dbReference>
<evidence type="ECO:0000313" key="11">
    <source>
        <dbReference type="Proteomes" id="UP000193685"/>
    </source>
</evidence>
<dbReference type="EC" id="2.7.1.12" evidence="3 9"/>
<keyword evidence="4 9" id="KW-0808">Transferase</keyword>
<dbReference type="PANTHER" id="PTHR43442:SF3">
    <property type="entry name" value="GLUCONOKINASE-RELATED"/>
    <property type="match status" value="1"/>
</dbReference>
<dbReference type="Gene3D" id="3.40.50.300">
    <property type="entry name" value="P-loop containing nucleotide triphosphate hydrolases"/>
    <property type="match status" value="1"/>
</dbReference>
<reference evidence="10 11" key="1">
    <citation type="submission" date="2016-07" db="EMBL/GenBank/DDBJ databases">
        <title>Pervasive Adenine N6-methylation of Active Genes in Fungi.</title>
        <authorList>
            <consortium name="DOE Joint Genome Institute"/>
            <person name="Mondo S.J."/>
            <person name="Dannebaum R.O."/>
            <person name="Kuo R.C."/>
            <person name="Labutti K."/>
            <person name="Haridas S."/>
            <person name="Kuo A."/>
            <person name="Salamov A."/>
            <person name="Ahrendt S.R."/>
            <person name="Lipzen A."/>
            <person name="Sullivan W."/>
            <person name="Andreopoulos W.B."/>
            <person name="Clum A."/>
            <person name="Lindquist E."/>
            <person name="Daum C."/>
            <person name="Ramamoorthy G.K."/>
            <person name="Gryganskyi A."/>
            <person name="Culley D."/>
            <person name="Magnuson J.K."/>
            <person name="James T.Y."/>
            <person name="O'Malley M.A."/>
            <person name="Stajich J.E."/>
            <person name="Spatafora J.W."/>
            <person name="Visel A."/>
            <person name="Grigoriev I.V."/>
        </authorList>
    </citation>
    <scope>NUCLEOTIDE SEQUENCE [LARGE SCALE GENOMIC DNA]</scope>
    <source>
        <strain evidence="10 11">12-1054</strain>
    </source>
</reference>
<dbReference type="STRING" id="56484.A0A1Y2EU34"/>
<dbReference type="OrthoDB" id="275177at2759"/>